<reference evidence="1" key="1">
    <citation type="submission" date="2020-02" db="EMBL/GenBank/DDBJ databases">
        <authorList>
            <person name="Meier V. D."/>
        </authorList>
    </citation>
    <scope>NUCLEOTIDE SEQUENCE</scope>
    <source>
        <strain evidence="1">AVDCRST_MAG92</strain>
    </source>
</reference>
<organism evidence="1">
    <name type="scientific">uncultured Coleofasciculus sp</name>
    <dbReference type="NCBI Taxonomy" id="1267456"/>
    <lineage>
        <taxon>Bacteria</taxon>
        <taxon>Bacillati</taxon>
        <taxon>Cyanobacteriota</taxon>
        <taxon>Cyanophyceae</taxon>
        <taxon>Coleofasciculales</taxon>
        <taxon>Coleofasciculaceae</taxon>
        <taxon>Coleofasciculus</taxon>
        <taxon>environmental samples</taxon>
    </lineage>
</organism>
<accession>A0A6J4HZ48</accession>
<gene>
    <name evidence="1" type="ORF">AVDCRST_MAG92-1245</name>
</gene>
<sequence>METPGVQGFLQELESHCLNNAIATFLDGDGEPLVIPLTRQEKTVIYGEHWGTKELFIAKLLVSCQPSGSLILRSFTSEIDEFTQLNIKELRGYILTGNGKDLEFEKLTPREMFACHNTDAETGEPLPLEQAVRYC</sequence>
<dbReference type="AlphaFoldDB" id="A0A6J4HZ48"/>
<proteinExistence type="predicted"/>
<evidence type="ECO:0000313" key="1">
    <source>
        <dbReference type="EMBL" id="CAA9235623.1"/>
    </source>
</evidence>
<protein>
    <submittedName>
        <fullName evidence="1">Uncharacterized protein</fullName>
    </submittedName>
</protein>
<name>A0A6J4HZ48_9CYAN</name>
<dbReference type="EMBL" id="CADCTM010000173">
    <property type="protein sequence ID" value="CAA9235623.1"/>
    <property type="molecule type" value="Genomic_DNA"/>
</dbReference>